<evidence type="ECO:0000256" key="1">
    <source>
        <dbReference type="ARBA" id="ARBA00004684"/>
    </source>
</evidence>
<dbReference type="InterPro" id="IPR008949">
    <property type="entry name" value="Isoprenoid_synthase_dom_sf"/>
</dbReference>
<accession>A0A2Y9A451</accession>
<dbReference type="SFLD" id="SFLDG01212">
    <property type="entry name" value="Phytoene_synthase_like"/>
    <property type="match status" value="1"/>
</dbReference>
<comment type="pathway">
    <text evidence="1">Carotenoid biosynthesis; phytoene biosynthesis.</text>
</comment>
<keyword evidence="4" id="KW-1185">Reference proteome</keyword>
<organism evidence="3 4">
    <name type="scientific">Georgenia satyanarayanai</name>
    <dbReference type="NCBI Taxonomy" id="860221"/>
    <lineage>
        <taxon>Bacteria</taxon>
        <taxon>Bacillati</taxon>
        <taxon>Actinomycetota</taxon>
        <taxon>Actinomycetes</taxon>
        <taxon>Micrococcales</taxon>
        <taxon>Bogoriellaceae</taxon>
        <taxon>Georgenia</taxon>
    </lineage>
</organism>
<dbReference type="SFLD" id="SFLDS00005">
    <property type="entry name" value="Isoprenoid_Synthase_Type_I"/>
    <property type="match status" value="1"/>
</dbReference>
<dbReference type="PROSITE" id="PS01045">
    <property type="entry name" value="SQUALEN_PHYTOEN_SYN_2"/>
    <property type="match status" value="1"/>
</dbReference>
<dbReference type="InterPro" id="IPR044843">
    <property type="entry name" value="Trans_IPPS_bact-type"/>
</dbReference>
<dbReference type="SFLD" id="SFLDG01018">
    <property type="entry name" value="Squalene/Phytoene_Synthase_Lik"/>
    <property type="match status" value="1"/>
</dbReference>
<evidence type="ECO:0000313" key="4">
    <source>
        <dbReference type="Proteomes" id="UP000250222"/>
    </source>
</evidence>
<dbReference type="Gene3D" id="1.10.600.10">
    <property type="entry name" value="Farnesyl Diphosphate Synthase"/>
    <property type="match status" value="1"/>
</dbReference>
<keyword evidence="2" id="KW-0808">Transferase</keyword>
<dbReference type="Proteomes" id="UP000250222">
    <property type="component" value="Unassembled WGS sequence"/>
</dbReference>
<dbReference type="EMBL" id="UETB01000002">
    <property type="protein sequence ID" value="SSA39210.1"/>
    <property type="molecule type" value="Genomic_DNA"/>
</dbReference>
<dbReference type="UniPathway" id="UPA00799"/>
<name>A0A2Y9A451_9MICO</name>
<dbReference type="GO" id="GO:0004311">
    <property type="term" value="F:geranylgeranyl diphosphate synthase activity"/>
    <property type="evidence" value="ECO:0007669"/>
    <property type="project" value="InterPro"/>
</dbReference>
<dbReference type="Pfam" id="PF00494">
    <property type="entry name" value="SQS_PSY"/>
    <property type="match status" value="1"/>
</dbReference>
<dbReference type="InterPro" id="IPR002060">
    <property type="entry name" value="Squ/phyt_synthse"/>
</dbReference>
<protein>
    <submittedName>
        <fullName evidence="3">Phytoene/squalene synthetase</fullName>
    </submittedName>
</protein>
<dbReference type="OrthoDB" id="9807580at2"/>
<reference evidence="3 4" key="1">
    <citation type="submission" date="2016-10" db="EMBL/GenBank/DDBJ databases">
        <authorList>
            <person name="Cai Z."/>
        </authorList>
    </citation>
    <scope>NUCLEOTIDE SEQUENCE [LARGE SCALE GENOMIC DNA]</scope>
    <source>
        <strain evidence="3 4">CGMCC 1.10826</strain>
    </source>
</reference>
<gene>
    <name evidence="3" type="ORF">SAMN05216184_102130</name>
</gene>
<proteinExistence type="predicted"/>
<dbReference type="AlphaFoldDB" id="A0A2Y9A451"/>
<evidence type="ECO:0000313" key="3">
    <source>
        <dbReference type="EMBL" id="SSA39210.1"/>
    </source>
</evidence>
<dbReference type="InterPro" id="IPR019845">
    <property type="entry name" value="Squalene/phytoene_synthase_CS"/>
</dbReference>
<dbReference type="GO" id="GO:0008299">
    <property type="term" value="P:isoprenoid biosynthetic process"/>
    <property type="evidence" value="ECO:0007669"/>
    <property type="project" value="UniProtKB-ARBA"/>
</dbReference>
<dbReference type="PANTHER" id="PTHR31480">
    <property type="entry name" value="BIFUNCTIONAL LYCOPENE CYCLASE/PHYTOENE SYNTHASE"/>
    <property type="match status" value="1"/>
</dbReference>
<dbReference type="SUPFAM" id="SSF48576">
    <property type="entry name" value="Terpenoid synthases"/>
    <property type="match status" value="1"/>
</dbReference>
<sequence length="289" mass="31411">MSRPSRRPAAASRYDDVASRSAAVVIDAYSTSFGWACRLLAPGDREHVRNIYALVRVADEIVDDPDQSWSAADRGAMLDALEEDTGQALASGRSANLVVHAFARTARRYGIGPELITPFFASMRADLSVDEHDEASLAEYVHGSAEVVGLMCLRVFVDGDDATYERLAPGAGRLGAAFQKVNFLRDLGQDHDALGRTYFPGLDPAAFSDAHRDALLDDIDADLDAAELALVQLPASSRRAVRVAHGLFSELSRRLRETPAAQIRTERVRVPDPVKARIVLRGTLTGGRR</sequence>
<dbReference type="RefSeq" id="WP_110851664.1">
    <property type="nucleotide sequence ID" value="NZ_QKLZ01000002.1"/>
</dbReference>
<evidence type="ECO:0000256" key="2">
    <source>
        <dbReference type="ARBA" id="ARBA00022679"/>
    </source>
</evidence>